<sequence>MTDAAIPPAVLDAHLEEGPGLRDTRVTDFGWAAPATATRAWGSSSAPSLPPQTPKPPERDRSLGHAPAAPPIPTLAPSRRAQERKENTAPHGTYPKDYPHQRGTQQRLGDSMTDAAIPPAVLDAHLEEGPGLRDTRVTDFGWAAPATSTRAWGSSSAPSLPPQTPKPPERDRSLGHAPAAPPVPTLAPSRRAQERKENTAPHGTYPKDYPHQREGDDASPWDAPPDSPGSGWGAYLPPWPFLGLVASLTLGAIVAGIMLGGSLSRFAGNADARRRVDNADVDSTDTAATTLPDVRYLGASDLIGKTMETARATVSAVLPDRDENNEDESNKEETAAGNTTVKRARSKATRRKSTPTKRSTKSSHATPRHATRKAGHAATNRTKHNLLKHKVCEKHFSPGDFATTTKYTDEKTGRVLEVPLQLRRLKPSATPGIFPNCPAYLSRNTPAAREGPEEKRSRLEAEALQEALTLSTEAYEDEQRKNSVSSFDELVAALKEFQVADFWTKLVTDKQVLFFFNFAPRDAPVARYSVTVSSDLSLKAFFGDLQLDKVGLLIFPMCVSDIRELEKALEAVHGFAKNSSNDQQRLEIVLKKTVAILEELSSENFPHEWQMEIVNFLMQQVQMLLSKSPNYPADLLVFSSLVFTISPHAYRFIRSTSKLKLPRPDTIRRVCASYSVNPCTEQQSTLFLSYAKRLAAAMNDHEKTVTLVMDEIHLQPYLDYKGGSVVGMATNSTIAAKTAYVFMIQSLLSASKDVVHILPVAQIDAKQLHEFLRQLINELEKTGLRIIAVVSDNNSINGKAMSFFSQPPKVNTVYQHPSDQSRSLFFILDTVHVLKCVRNNWLNQRNSSKCMFFPDINAAGDQPHVLTASFNASVELHERERNELVRLAPTLCLKALKPSSLERQNVKLVLKIFNILTVAALRSTKAATLQHAKGTAEFINIIVMWWCIVNVKTPNKGRRLRDKLQEPITVVSCPQIDFLNKVVKWLDYWKSLKHDAGHLTNETHNALRHTSLALVQVSRYCIEELGFKYVLLGKFQSDCLEDRFGRYRQLCGAQYHISIRQIYESEHKLRLQKVLELPEFDDISLGELKFPQAVVVNAVLTMNIVLEKLSSERYALKCYSCEKQKDLLVSLTTPLVEYNEDLDVCENCHLPHVVMGYVLSAAANTLLNNLCKRENNMLAEAKA</sequence>
<accession>A0AC60QH05</accession>
<protein>
    <submittedName>
        <fullName evidence="1">Uncharacterized protein</fullName>
    </submittedName>
</protein>
<reference evidence="1 2" key="1">
    <citation type="journal article" date="2020" name="Cell">
        <title>Large-Scale Comparative Analyses of Tick Genomes Elucidate Their Genetic Diversity and Vector Capacities.</title>
        <authorList>
            <consortium name="Tick Genome and Microbiome Consortium (TIGMIC)"/>
            <person name="Jia N."/>
            <person name="Wang J."/>
            <person name="Shi W."/>
            <person name="Du L."/>
            <person name="Sun Y."/>
            <person name="Zhan W."/>
            <person name="Jiang J.F."/>
            <person name="Wang Q."/>
            <person name="Zhang B."/>
            <person name="Ji P."/>
            <person name="Bell-Sakyi L."/>
            <person name="Cui X.M."/>
            <person name="Yuan T.T."/>
            <person name="Jiang B.G."/>
            <person name="Yang W.F."/>
            <person name="Lam T.T."/>
            <person name="Chang Q.C."/>
            <person name="Ding S.J."/>
            <person name="Wang X.J."/>
            <person name="Zhu J.G."/>
            <person name="Ruan X.D."/>
            <person name="Zhao L."/>
            <person name="Wei J.T."/>
            <person name="Ye R.Z."/>
            <person name="Que T.C."/>
            <person name="Du C.H."/>
            <person name="Zhou Y.H."/>
            <person name="Cheng J.X."/>
            <person name="Dai P.F."/>
            <person name="Guo W.B."/>
            <person name="Han X.H."/>
            <person name="Huang E.J."/>
            <person name="Li L.F."/>
            <person name="Wei W."/>
            <person name="Gao Y.C."/>
            <person name="Liu J.Z."/>
            <person name="Shao H.Z."/>
            <person name="Wang X."/>
            <person name="Wang C.C."/>
            <person name="Yang T.C."/>
            <person name="Huo Q.B."/>
            <person name="Li W."/>
            <person name="Chen H.Y."/>
            <person name="Chen S.E."/>
            <person name="Zhou L.G."/>
            <person name="Ni X.B."/>
            <person name="Tian J.H."/>
            <person name="Sheng Y."/>
            <person name="Liu T."/>
            <person name="Pan Y.S."/>
            <person name="Xia L.Y."/>
            <person name="Li J."/>
            <person name="Zhao F."/>
            <person name="Cao W.C."/>
        </authorList>
    </citation>
    <scope>NUCLEOTIDE SEQUENCE [LARGE SCALE GENOMIC DNA]</scope>
    <source>
        <strain evidence="1">Iper-2018</strain>
    </source>
</reference>
<comment type="caution">
    <text evidence="1">The sequence shown here is derived from an EMBL/GenBank/DDBJ whole genome shotgun (WGS) entry which is preliminary data.</text>
</comment>
<dbReference type="EMBL" id="JABSTQ010009124">
    <property type="protein sequence ID" value="KAG0432722.1"/>
    <property type="molecule type" value="Genomic_DNA"/>
</dbReference>
<keyword evidence="2" id="KW-1185">Reference proteome</keyword>
<organism evidence="1 2">
    <name type="scientific">Ixodes persulcatus</name>
    <name type="common">Taiga tick</name>
    <dbReference type="NCBI Taxonomy" id="34615"/>
    <lineage>
        <taxon>Eukaryota</taxon>
        <taxon>Metazoa</taxon>
        <taxon>Ecdysozoa</taxon>
        <taxon>Arthropoda</taxon>
        <taxon>Chelicerata</taxon>
        <taxon>Arachnida</taxon>
        <taxon>Acari</taxon>
        <taxon>Parasitiformes</taxon>
        <taxon>Ixodida</taxon>
        <taxon>Ixodoidea</taxon>
        <taxon>Ixodidae</taxon>
        <taxon>Ixodinae</taxon>
        <taxon>Ixodes</taxon>
    </lineage>
</organism>
<evidence type="ECO:0000313" key="1">
    <source>
        <dbReference type="EMBL" id="KAG0432722.1"/>
    </source>
</evidence>
<evidence type="ECO:0000313" key="2">
    <source>
        <dbReference type="Proteomes" id="UP000805193"/>
    </source>
</evidence>
<proteinExistence type="predicted"/>
<gene>
    <name evidence="1" type="ORF">HPB47_020590</name>
</gene>
<name>A0AC60QH05_IXOPE</name>
<dbReference type="Proteomes" id="UP000805193">
    <property type="component" value="Unassembled WGS sequence"/>
</dbReference>
<feature type="non-terminal residue" evidence="1">
    <location>
        <position position="1183"/>
    </location>
</feature>